<name>A0ABQ3M7T3_9PSEU</name>
<accession>A0ABQ3M7T3</accession>
<evidence type="ECO:0000313" key="1">
    <source>
        <dbReference type="EMBL" id="GHH35148.1"/>
    </source>
</evidence>
<keyword evidence="2" id="KW-1185">Reference proteome</keyword>
<proteinExistence type="predicted"/>
<dbReference type="Proteomes" id="UP000635387">
    <property type="component" value="Unassembled WGS sequence"/>
</dbReference>
<dbReference type="EMBL" id="BNAY01000012">
    <property type="protein sequence ID" value="GHH35148.1"/>
    <property type="molecule type" value="Genomic_DNA"/>
</dbReference>
<sequence length="79" mass="8009">MVAKIVRLTVTGVKASEASRQAIASAWTLSSSVSGQAIAGSLLPLATSISALTAAHNPWALFGCGTTIRPYLPNPEAAS</sequence>
<reference evidence="2" key="1">
    <citation type="journal article" date="2019" name="Int. J. Syst. Evol. Microbiol.">
        <title>The Global Catalogue of Microorganisms (GCM) 10K type strain sequencing project: providing services to taxonomists for standard genome sequencing and annotation.</title>
        <authorList>
            <consortium name="The Broad Institute Genomics Platform"/>
            <consortium name="The Broad Institute Genome Sequencing Center for Infectious Disease"/>
            <person name="Wu L."/>
            <person name="Ma J."/>
        </authorList>
    </citation>
    <scope>NUCLEOTIDE SEQUENCE [LARGE SCALE GENOMIC DNA]</scope>
    <source>
        <strain evidence="2">CGMCC 4.7683</strain>
    </source>
</reference>
<comment type="caution">
    <text evidence="1">The sequence shown here is derived from an EMBL/GenBank/DDBJ whole genome shotgun (WGS) entry which is preliminary data.</text>
</comment>
<protein>
    <submittedName>
        <fullName evidence="1">Uncharacterized protein</fullName>
    </submittedName>
</protein>
<gene>
    <name evidence="1" type="ORF">GCM10017790_75930</name>
</gene>
<organism evidence="1 2">
    <name type="scientific">Amycolatopsis oliviviridis</name>
    <dbReference type="NCBI Taxonomy" id="1471590"/>
    <lineage>
        <taxon>Bacteria</taxon>
        <taxon>Bacillati</taxon>
        <taxon>Actinomycetota</taxon>
        <taxon>Actinomycetes</taxon>
        <taxon>Pseudonocardiales</taxon>
        <taxon>Pseudonocardiaceae</taxon>
        <taxon>Amycolatopsis</taxon>
    </lineage>
</organism>
<evidence type="ECO:0000313" key="2">
    <source>
        <dbReference type="Proteomes" id="UP000635387"/>
    </source>
</evidence>